<feature type="compositionally biased region" description="Low complexity" evidence="1">
    <location>
        <begin position="99"/>
        <end position="108"/>
    </location>
</feature>
<name>A0A183C334_GLOPA</name>
<evidence type="ECO:0000313" key="3">
    <source>
        <dbReference type="WBParaSite" id="GPLIN_000727800"/>
    </source>
</evidence>
<dbReference type="WBParaSite" id="GPLIN_000727800">
    <property type="protein sequence ID" value="GPLIN_000727800"/>
    <property type="gene ID" value="GPLIN_000727800"/>
</dbReference>
<dbReference type="Proteomes" id="UP000050741">
    <property type="component" value="Unassembled WGS sequence"/>
</dbReference>
<accession>A0A183C334</accession>
<feature type="compositionally biased region" description="Polar residues" evidence="1">
    <location>
        <begin position="157"/>
        <end position="171"/>
    </location>
</feature>
<proteinExistence type="predicted"/>
<protein>
    <submittedName>
        <fullName evidence="3">FH2 domain-containing protein</fullName>
    </submittedName>
</protein>
<keyword evidence="2" id="KW-1185">Reference proteome</keyword>
<organism evidence="2 3">
    <name type="scientific">Globodera pallida</name>
    <name type="common">Potato cyst nematode worm</name>
    <name type="synonym">Heterodera pallida</name>
    <dbReference type="NCBI Taxonomy" id="36090"/>
    <lineage>
        <taxon>Eukaryota</taxon>
        <taxon>Metazoa</taxon>
        <taxon>Ecdysozoa</taxon>
        <taxon>Nematoda</taxon>
        <taxon>Chromadorea</taxon>
        <taxon>Rhabditida</taxon>
        <taxon>Tylenchina</taxon>
        <taxon>Tylenchomorpha</taxon>
        <taxon>Tylenchoidea</taxon>
        <taxon>Heteroderidae</taxon>
        <taxon>Heteroderinae</taxon>
        <taxon>Globodera</taxon>
    </lineage>
</organism>
<reference evidence="2" key="1">
    <citation type="submission" date="2014-05" db="EMBL/GenBank/DDBJ databases">
        <title>The genome and life-stage specific transcriptomes of Globodera pallida elucidate key aspects of plant parasitism by a cyst nematode.</title>
        <authorList>
            <person name="Cotton J.A."/>
            <person name="Lilley C.J."/>
            <person name="Jones L.M."/>
            <person name="Kikuchi T."/>
            <person name="Reid A.J."/>
            <person name="Thorpe P."/>
            <person name="Tsai I.J."/>
            <person name="Beasley H."/>
            <person name="Blok V."/>
            <person name="Cock P.J.A."/>
            <person name="Van den Akker S.E."/>
            <person name="Holroyd N."/>
            <person name="Hunt M."/>
            <person name="Mantelin S."/>
            <person name="Naghra H."/>
            <person name="Pain A."/>
            <person name="Palomares-Rius J.E."/>
            <person name="Zarowiecki M."/>
            <person name="Berriman M."/>
            <person name="Jones J.T."/>
            <person name="Urwin P.E."/>
        </authorList>
    </citation>
    <scope>NUCLEOTIDE SEQUENCE [LARGE SCALE GENOMIC DNA]</scope>
    <source>
        <strain evidence="2">Lindley</strain>
    </source>
</reference>
<feature type="region of interest" description="Disordered" evidence="1">
    <location>
        <begin position="1"/>
        <end position="111"/>
    </location>
</feature>
<dbReference type="AlphaFoldDB" id="A0A183C334"/>
<evidence type="ECO:0000256" key="1">
    <source>
        <dbReference type="SAM" id="MobiDB-lite"/>
    </source>
</evidence>
<feature type="region of interest" description="Disordered" evidence="1">
    <location>
        <begin position="157"/>
        <end position="177"/>
    </location>
</feature>
<sequence>MDEGEEENIGTMESEDEQMHDPGHKSPEPTGLERPEQVGIQSPISLVRSIISSPSSKTPPKSERRAKVPPSSASLNASGFGFDFLNWNSSDSPAKEMQSSSSSSSYSSGGLKVDESFNVEELLKQAEISSVVHKSSSEEQPNDFRVLVQLKKKENNTNVATPESAENNGSPIPSIVPSLPAKALAQAQCLSQPPPQPPPLMAVTITPPPLPPSLVPLSVINGTGGVHLRPPSMTPSRFVPPTTPPPLQRPSPVAFSRPTVAHSSVRLLHRLDVPPPVLHMPPPPLIRAAGPKNSKMMSTTCTSVVLLDPEAIMCCRIQLNELRAVFAAATRNSVLVLWHQMITAKLMYAHGTLLKSCPVFSEVGVDAKPYLALADEFVAAGTLERMEAHLCDKNGLDLHKLMACTVGVAREQRSRKPEMRVLFLSAMIAPGSDEASNFVANQIEVVSAAQFVEQFK</sequence>
<feature type="compositionally biased region" description="Acidic residues" evidence="1">
    <location>
        <begin position="1"/>
        <end position="16"/>
    </location>
</feature>
<feature type="compositionally biased region" description="Low complexity" evidence="1">
    <location>
        <begin position="42"/>
        <end position="59"/>
    </location>
</feature>
<evidence type="ECO:0000313" key="2">
    <source>
        <dbReference type="Proteomes" id="UP000050741"/>
    </source>
</evidence>
<reference evidence="3" key="2">
    <citation type="submission" date="2016-06" db="UniProtKB">
        <authorList>
            <consortium name="WormBaseParasite"/>
        </authorList>
    </citation>
    <scope>IDENTIFICATION</scope>
</reference>
<feature type="compositionally biased region" description="Basic and acidic residues" evidence="1">
    <location>
        <begin position="17"/>
        <end position="36"/>
    </location>
</feature>